<evidence type="ECO:0000313" key="2">
    <source>
        <dbReference type="EMBL" id="KAK0131204.1"/>
    </source>
</evidence>
<feature type="region of interest" description="Disordered" evidence="1">
    <location>
        <begin position="121"/>
        <end position="151"/>
    </location>
</feature>
<name>A0AA47M092_MERPO</name>
<dbReference type="PANTHER" id="PTHR47331:SF7">
    <property type="match status" value="1"/>
</dbReference>
<dbReference type="SUPFAM" id="SSF56672">
    <property type="entry name" value="DNA/RNA polymerases"/>
    <property type="match status" value="1"/>
</dbReference>
<dbReference type="InterPro" id="IPR008042">
    <property type="entry name" value="Retrotrans_Pao"/>
</dbReference>
<evidence type="ECO:0000256" key="1">
    <source>
        <dbReference type="SAM" id="MobiDB-lite"/>
    </source>
</evidence>
<comment type="caution">
    <text evidence="2">The sequence shown here is derived from an EMBL/GenBank/DDBJ whole genome shotgun (WGS) entry which is preliminary data.</text>
</comment>
<organism evidence="2 3">
    <name type="scientific">Merluccius polli</name>
    <name type="common">Benguela hake</name>
    <name type="synonym">Merluccius cadenati</name>
    <dbReference type="NCBI Taxonomy" id="89951"/>
    <lineage>
        <taxon>Eukaryota</taxon>
        <taxon>Metazoa</taxon>
        <taxon>Chordata</taxon>
        <taxon>Craniata</taxon>
        <taxon>Vertebrata</taxon>
        <taxon>Euteleostomi</taxon>
        <taxon>Actinopterygii</taxon>
        <taxon>Neopterygii</taxon>
        <taxon>Teleostei</taxon>
        <taxon>Neoteleostei</taxon>
        <taxon>Acanthomorphata</taxon>
        <taxon>Zeiogadaria</taxon>
        <taxon>Gadariae</taxon>
        <taxon>Gadiformes</taxon>
        <taxon>Gadoidei</taxon>
        <taxon>Merlucciidae</taxon>
        <taxon>Merluccius</taxon>
    </lineage>
</organism>
<dbReference type="Proteomes" id="UP001174136">
    <property type="component" value="Unassembled WGS sequence"/>
</dbReference>
<reference evidence="2" key="1">
    <citation type="journal article" date="2023" name="Front. Mar. Sci.">
        <title>A new Merluccius polli reference genome to investigate the effects of global change in West African waters.</title>
        <authorList>
            <person name="Mateo J.L."/>
            <person name="Blanco-Fernandez C."/>
            <person name="Garcia-Vazquez E."/>
            <person name="Machado-Schiaffino G."/>
        </authorList>
    </citation>
    <scope>NUCLEOTIDE SEQUENCE</scope>
    <source>
        <strain evidence="2">C29</strain>
        <tissue evidence="2">Fin</tissue>
    </source>
</reference>
<evidence type="ECO:0000313" key="3">
    <source>
        <dbReference type="Proteomes" id="UP001174136"/>
    </source>
</evidence>
<dbReference type="EMBL" id="JAOPHQ010006558">
    <property type="protein sequence ID" value="KAK0131204.1"/>
    <property type="molecule type" value="Genomic_DNA"/>
</dbReference>
<sequence>MVPDDRSEIPSPDVAEQHSHLQPVANKIPAVDADAPIFMLLGRDILRVHKVRKQINGPHNAPYAQRLDLGWVIVGVVCLGAAHKPAHNKVNVYKANVLQNGRTSFLHPCPNNIQIKECHNSAPQRQNHLSPPCDEDTGRTTSTDSLGHTVFESSRDDNKTALSMDDKAFLTIMDREVFQDVDHSWVAPLPFRSPRRSLPSNQEQAVKRLCCLRKTLEKKPEMKSHYIEFMQKMDNDQAERAPPLEAGKEHWYLPTFGVYHPKKLGQIRVVFDSSAECDGISLNDVLLSGPDLNNTLLGVLLRFRKEPIAVTADVQQMFYCFVVQRDHRDYLRFLWYEDNDLDKKVVEYRMKVHVFGNTPSPAIAIYCMRRAAEKGETEYGSNARQFVERQFYVDDGLTSAASPQLAVDLLMRTRQMLADSNLRLHKVASNSEQVMEALPEEDRSKDLKHLELGVDPLPLQRSLGLSWNLETDSFTFLVSREEKPYTRRGILSTVNSLYDPLGFVAPIIMQGKALVRELSSEQGWDTPLDPSKEAEWKTWRDSLIALEDLHIKRCYIPILLSSTQRKELCIFSDASTVAIGAVAYLRATNADGEAHVGFIMGKSKLAPPACTHHSPP</sequence>
<dbReference type="AlphaFoldDB" id="A0AA47M092"/>
<feature type="region of interest" description="Disordered" evidence="1">
    <location>
        <begin position="1"/>
        <end position="20"/>
    </location>
</feature>
<keyword evidence="3" id="KW-1185">Reference proteome</keyword>
<dbReference type="Pfam" id="PF05380">
    <property type="entry name" value="Peptidase_A17"/>
    <property type="match status" value="1"/>
</dbReference>
<dbReference type="PANTHER" id="PTHR47331">
    <property type="entry name" value="PHD-TYPE DOMAIN-CONTAINING PROTEIN"/>
    <property type="match status" value="1"/>
</dbReference>
<dbReference type="CDD" id="cd01644">
    <property type="entry name" value="RT_pepA17"/>
    <property type="match status" value="1"/>
</dbReference>
<accession>A0AA47M092</accession>
<dbReference type="InterPro" id="IPR043502">
    <property type="entry name" value="DNA/RNA_pol_sf"/>
</dbReference>
<proteinExistence type="predicted"/>
<gene>
    <name evidence="2" type="ORF">N1851_034109</name>
</gene>
<protein>
    <submittedName>
        <fullName evidence="2">Uncharacterized protein</fullName>
    </submittedName>
</protein>